<dbReference type="GeneID" id="39420655"/>
<gene>
    <name evidence="2" type="ORF">NFRAN_1268</name>
</gene>
<dbReference type="RefSeq" id="WP_134483539.1">
    <property type="nucleotide sequence ID" value="NZ_LR216287.1"/>
</dbReference>
<evidence type="ECO:0000313" key="2">
    <source>
        <dbReference type="EMBL" id="VFJ13590.1"/>
    </source>
</evidence>
<reference evidence="2 3" key="1">
    <citation type="submission" date="2019-02" db="EMBL/GenBank/DDBJ databases">
        <authorList>
            <person name="Lehtovirta-Morley E L."/>
        </authorList>
    </citation>
    <scope>NUCLEOTIDE SEQUENCE [LARGE SCALE GENOMIC DNA]</scope>
    <source>
        <strain evidence="2">NFRAN1</strain>
    </source>
</reference>
<dbReference type="GO" id="GO:0003700">
    <property type="term" value="F:DNA-binding transcription factor activity"/>
    <property type="evidence" value="ECO:0007669"/>
    <property type="project" value="InterPro"/>
</dbReference>
<dbReference type="Gene3D" id="1.10.10.10">
    <property type="entry name" value="Winged helix-like DNA-binding domain superfamily/Winged helix DNA-binding domain"/>
    <property type="match status" value="1"/>
</dbReference>
<name>A0A484ID45_9ARCH</name>
<keyword evidence="3" id="KW-1185">Reference proteome</keyword>
<dbReference type="InterPro" id="IPR036390">
    <property type="entry name" value="WH_DNA-bd_sf"/>
</dbReference>
<accession>A0A484ID45</accession>
<dbReference type="SUPFAM" id="SSF46785">
    <property type="entry name" value="Winged helix' DNA-binding domain"/>
    <property type="match status" value="1"/>
</dbReference>
<dbReference type="Proteomes" id="UP000294299">
    <property type="component" value="Chromosome NFRAN"/>
</dbReference>
<dbReference type="PROSITE" id="PS50987">
    <property type="entry name" value="HTH_ARSR_2"/>
    <property type="match status" value="1"/>
</dbReference>
<dbReference type="InterPro" id="IPR001845">
    <property type="entry name" value="HTH_ArsR_DNA-bd_dom"/>
</dbReference>
<dbReference type="KEGG" id="nfn:NFRAN_1268"/>
<dbReference type="EMBL" id="LR216287">
    <property type="protein sequence ID" value="VFJ13590.1"/>
    <property type="molecule type" value="Genomic_DNA"/>
</dbReference>
<evidence type="ECO:0000259" key="1">
    <source>
        <dbReference type="PROSITE" id="PS50987"/>
    </source>
</evidence>
<dbReference type="AlphaFoldDB" id="A0A484ID45"/>
<feature type="domain" description="HTH arsR-type" evidence="1">
    <location>
        <begin position="1"/>
        <end position="89"/>
    </location>
</feature>
<evidence type="ECO:0000313" key="3">
    <source>
        <dbReference type="Proteomes" id="UP000294299"/>
    </source>
</evidence>
<protein>
    <recommendedName>
        <fullName evidence="1">HTH arsR-type domain-containing protein</fullName>
    </recommendedName>
</protein>
<dbReference type="OrthoDB" id="11410at2157"/>
<proteinExistence type="predicted"/>
<organism evidence="2 3">
    <name type="scientific">Candidatus Nitrosocosmicus franklandianus</name>
    <dbReference type="NCBI Taxonomy" id="1798806"/>
    <lineage>
        <taxon>Archaea</taxon>
        <taxon>Nitrososphaerota</taxon>
        <taxon>Nitrososphaeria</taxon>
        <taxon>Nitrososphaerales</taxon>
        <taxon>Nitrososphaeraceae</taxon>
        <taxon>Candidatus Nitrosocosmicus</taxon>
    </lineage>
</organism>
<dbReference type="InterPro" id="IPR036388">
    <property type="entry name" value="WH-like_DNA-bd_sf"/>
</dbReference>
<sequence>MERLAELLFILASMDRLTLLSEIHNMRLKSSHLTSKLSATPQETSKHLMCLRNAKLIEKDSEGFFGLTTFGKNVVNLVPSFVFHAQNREYFLSHDISSLPLEFIERLGEMQKAEHVDNVGSVFAHLQQVVQSAEKYIWLMADHRLGNQEYVTKSGRLDINSMMTWRVILPANSNINWAEVRKSAGIHKGRIEYRMIDDSENIKIGIVMNEKISEVVFPDTVGKIDFNGGFRSDNALFHQWCKDLFIYHWTMKERSVEI</sequence>